<sequence>MSVHLTPSASLGFNRPLTQTVKRILTVTNNNELPVAFKVKTTAPKLYCVRPNSGTVQPGESSEVQVLLQAMKEEPPLNAKCKDKFLVQSTLITPEKESLSAHDFWTSLEGQESKVHQQKIKVVYLPAPGQAVEEEDEGAYNQSSMLTQGDSRYETVRSVPDQPNGHAADSIFQPMTAPPLSGERSITPQPVAPSAPVPPAVPLSPIDRNITPPADFSVAREHSHDDEPPHRPLSVPPVVQPAQQHQPLPSEVEHELREQLAQAQGEIERLRTLLASVPDPDAPALRRRNRPLSSVSDDDSTIISDGQTTEIGTLVDSAVIRPDGLAPNVVAMIALLVFITTYLFF</sequence>
<evidence type="ECO:0000256" key="2">
    <source>
        <dbReference type="ARBA" id="ARBA00008932"/>
    </source>
</evidence>
<organism evidence="9 10">
    <name type="scientific">Rickenella mellea</name>
    <dbReference type="NCBI Taxonomy" id="50990"/>
    <lineage>
        <taxon>Eukaryota</taxon>
        <taxon>Fungi</taxon>
        <taxon>Dikarya</taxon>
        <taxon>Basidiomycota</taxon>
        <taxon>Agaricomycotina</taxon>
        <taxon>Agaricomycetes</taxon>
        <taxon>Hymenochaetales</taxon>
        <taxon>Rickenellaceae</taxon>
        <taxon>Rickenella</taxon>
    </lineage>
</organism>
<dbReference type="GO" id="GO:0061709">
    <property type="term" value="P:reticulophagy"/>
    <property type="evidence" value="ECO:0007669"/>
    <property type="project" value="UniProtKB-ARBA"/>
</dbReference>
<dbReference type="PANTHER" id="PTHR10809">
    <property type="entry name" value="VESICLE-ASSOCIATED MEMBRANE PROTEIN-ASSOCIATED PROTEIN"/>
    <property type="match status" value="1"/>
</dbReference>
<evidence type="ECO:0000256" key="5">
    <source>
        <dbReference type="ARBA" id="ARBA00023136"/>
    </source>
</evidence>
<dbReference type="Proteomes" id="UP000294933">
    <property type="component" value="Unassembled WGS sequence"/>
</dbReference>
<dbReference type="GO" id="GO:0033149">
    <property type="term" value="F:FFAT motif binding"/>
    <property type="evidence" value="ECO:0007669"/>
    <property type="project" value="TreeGrafter"/>
</dbReference>
<keyword evidence="3 7" id="KW-0812">Transmembrane</keyword>
<accession>A0A4Y7Q8W4</accession>
<dbReference type="GO" id="GO:0005886">
    <property type="term" value="C:plasma membrane"/>
    <property type="evidence" value="ECO:0007669"/>
    <property type="project" value="TreeGrafter"/>
</dbReference>
<comment type="subcellular location">
    <subcellularLocation>
        <location evidence="1">Membrane</location>
        <topology evidence="1">Single-pass type IV membrane protein</topology>
    </subcellularLocation>
</comment>
<dbReference type="EMBL" id="ML170171">
    <property type="protein sequence ID" value="TDL23270.1"/>
    <property type="molecule type" value="Genomic_DNA"/>
</dbReference>
<dbReference type="GO" id="GO:0035091">
    <property type="term" value="F:phosphatidylinositol binding"/>
    <property type="evidence" value="ECO:0007669"/>
    <property type="project" value="UniProtKB-ARBA"/>
</dbReference>
<evidence type="ECO:0000313" key="9">
    <source>
        <dbReference type="EMBL" id="TDL23270.1"/>
    </source>
</evidence>
<dbReference type="PROSITE" id="PS50202">
    <property type="entry name" value="MSP"/>
    <property type="match status" value="1"/>
</dbReference>
<evidence type="ECO:0000256" key="4">
    <source>
        <dbReference type="ARBA" id="ARBA00022989"/>
    </source>
</evidence>
<evidence type="ECO:0000256" key="3">
    <source>
        <dbReference type="ARBA" id="ARBA00022692"/>
    </source>
</evidence>
<gene>
    <name evidence="9" type="ORF">BD410DRAFT_787596</name>
</gene>
<dbReference type="AlphaFoldDB" id="A0A4Y7Q8W4"/>
<dbReference type="Pfam" id="PF00635">
    <property type="entry name" value="Motile_Sperm"/>
    <property type="match status" value="1"/>
</dbReference>
<dbReference type="GO" id="GO:0007009">
    <property type="term" value="P:plasma membrane organization"/>
    <property type="evidence" value="ECO:0007669"/>
    <property type="project" value="UniProtKB-ARBA"/>
</dbReference>
<evidence type="ECO:0000259" key="8">
    <source>
        <dbReference type="PROSITE" id="PS50202"/>
    </source>
</evidence>
<dbReference type="InterPro" id="IPR000535">
    <property type="entry name" value="MSP_dom"/>
</dbReference>
<feature type="domain" description="MSP" evidence="8">
    <location>
        <begin position="2"/>
        <end position="123"/>
    </location>
</feature>
<dbReference type="PIRSF" id="PIRSF019693">
    <property type="entry name" value="VAMP-associated"/>
    <property type="match status" value="1"/>
</dbReference>
<protein>
    <submittedName>
        <fullName evidence="9">VAMP-associated protein</fullName>
    </submittedName>
</protein>
<dbReference type="GO" id="GO:0051685">
    <property type="term" value="P:maintenance of ER location"/>
    <property type="evidence" value="ECO:0007669"/>
    <property type="project" value="UniProtKB-ARBA"/>
</dbReference>
<dbReference type="OrthoDB" id="264603at2759"/>
<keyword evidence="5 7" id="KW-0472">Membrane</keyword>
<dbReference type="VEuPathDB" id="FungiDB:BD410DRAFT_787596"/>
<dbReference type="GO" id="GO:1902647">
    <property type="term" value="P:negative regulation of 1-phosphatidyl-1D-myo-inositol 4,5-bisphosphate biosynthetic process"/>
    <property type="evidence" value="ECO:0007669"/>
    <property type="project" value="UniProtKB-ARBA"/>
</dbReference>
<feature type="region of interest" description="Disordered" evidence="6">
    <location>
        <begin position="155"/>
        <end position="254"/>
    </location>
</feature>
<feature type="compositionally biased region" description="Basic and acidic residues" evidence="6">
    <location>
        <begin position="218"/>
        <end position="230"/>
    </location>
</feature>
<evidence type="ECO:0000256" key="1">
    <source>
        <dbReference type="ARBA" id="ARBA00004211"/>
    </source>
</evidence>
<keyword evidence="4 7" id="KW-1133">Transmembrane helix</keyword>
<evidence type="ECO:0000256" key="7">
    <source>
        <dbReference type="SAM" id="Phobius"/>
    </source>
</evidence>
<feature type="compositionally biased region" description="Pro residues" evidence="6">
    <location>
        <begin position="190"/>
        <end position="202"/>
    </location>
</feature>
<dbReference type="InterPro" id="IPR008962">
    <property type="entry name" value="PapD-like_sf"/>
</dbReference>
<dbReference type="GO" id="GO:0090158">
    <property type="term" value="P:endoplasmic reticulum membrane organization"/>
    <property type="evidence" value="ECO:0007669"/>
    <property type="project" value="TreeGrafter"/>
</dbReference>
<dbReference type="Gene3D" id="2.60.40.10">
    <property type="entry name" value="Immunoglobulins"/>
    <property type="match status" value="1"/>
</dbReference>
<keyword evidence="10" id="KW-1185">Reference proteome</keyword>
<comment type="similarity">
    <text evidence="2">Belongs to the VAMP-associated protein (VAP) (TC 9.B.17) family.</text>
</comment>
<dbReference type="InterPro" id="IPR016763">
    <property type="entry name" value="VAP"/>
</dbReference>
<evidence type="ECO:0000313" key="10">
    <source>
        <dbReference type="Proteomes" id="UP000294933"/>
    </source>
</evidence>
<dbReference type="SUPFAM" id="SSF49354">
    <property type="entry name" value="PapD-like"/>
    <property type="match status" value="1"/>
</dbReference>
<feature type="compositionally biased region" description="Low complexity" evidence="6">
    <location>
        <begin position="240"/>
        <end position="249"/>
    </location>
</feature>
<dbReference type="FunFam" id="2.60.40.10:FF:000813">
    <property type="entry name" value="Vesicle-associated protein 1-1"/>
    <property type="match status" value="1"/>
</dbReference>
<dbReference type="GO" id="GO:0140506">
    <property type="term" value="F:endoplasmic reticulum-autophagosome adaptor activity"/>
    <property type="evidence" value="ECO:0007669"/>
    <property type="project" value="UniProtKB-ARBA"/>
</dbReference>
<dbReference type="GO" id="GO:0001786">
    <property type="term" value="F:phosphatidylserine binding"/>
    <property type="evidence" value="ECO:0007669"/>
    <property type="project" value="UniProtKB-ARBA"/>
</dbReference>
<dbReference type="GO" id="GO:0160219">
    <property type="term" value="C:cortical endoplasmic reticulum membrane"/>
    <property type="evidence" value="ECO:0007669"/>
    <property type="project" value="UniProtKB-ARBA"/>
</dbReference>
<dbReference type="GO" id="GO:0160214">
    <property type="term" value="F:endoplasmic reticulum-plasma membrane adaptor activity"/>
    <property type="evidence" value="ECO:0007669"/>
    <property type="project" value="UniProtKB-ARBA"/>
</dbReference>
<name>A0A4Y7Q8W4_9AGAM</name>
<dbReference type="InterPro" id="IPR013783">
    <property type="entry name" value="Ig-like_fold"/>
</dbReference>
<dbReference type="STRING" id="50990.A0A4Y7Q8W4"/>
<evidence type="ECO:0000256" key="6">
    <source>
        <dbReference type="SAM" id="MobiDB-lite"/>
    </source>
</evidence>
<feature type="region of interest" description="Disordered" evidence="6">
    <location>
        <begin position="279"/>
        <end position="304"/>
    </location>
</feature>
<feature type="transmembrane region" description="Helical" evidence="7">
    <location>
        <begin position="325"/>
        <end position="344"/>
    </location>
</feature>
<proteinExistence type="inferred from homology"/>
<reference evidence="9 10" key="1">
    <citation type="submission" date="2018-06" db="EMBL/GenBank/DDBJ databases">
        <title>A transcriptomic atlas of mushroom development highlights an independent origin of complex multicellularity.</title>
        <authorList>
            <consortium name="DOE Joint Genome Institute"/>
            <person name="Krizsan K."/>
            <person name="Almasi E."/>
            <person name="Merenyi Z."/>
            <person name="Sahu N."/>
            <person name="Viragh M."/>
            <person name="Koszo T."/>
            <person name="Mondo S."/>
            <person name="Kiss B."/>
            <person name="Balint B."/>
            <person name="Kues U."/>
            <person name="Barry K."/>
            <person name="Hegedus J.C."/>
            <person name="Henrissat B."/>
            <person name="Johnson J."/>
            <person name="Lipzen A."/>
            <person name="Ohm R."/>
            <person name="Nagy I."/>
            <person name="Pangilinan J."/>
            <person name="Yan J."/>
            <person name="Xiong Y."/>
            <person name="Grigoriev I.V."/>
            <person name="Hibbett D.S."/>
            <person name="Nagy L.G."/>
        </authorList>
    </citation>
    <scope>NUCLEOTIDE SEQUENCE [LARGE SCALE GENOMIC DNA]</scope>
    <source>
        <strain evidence="9 10">SZMC22713</strain>
    </source>
</reference>
<dbReference type="PANTHER" id="PTHR10809:SF6">
    <property type="entry name" value="AT11025P-RELATED"/>
    <property type="match status" value="1"/>
</dbReference>
<dbReference type="GO" id="GO:0061817">
    <property type="term" value="P:endoplasmic reticulum-plasma membrane tethering"/>
    <property type="evidence" value="ECO:0007669"/>
    <property type="project" value="UniProtKB-ARBA"/>
</dbReference>